<gene>
    <name evidence="5" type="ORF">PS2015_2887</name>
</gene>
<dbReference type="EMBL" id="CP013189">
    <property type="protein sequence ID" value="ALO47515.1"/>
    <property type="molecule type" value="Genomic_DNA"/>
</dbReference>
<evidence type="ECO:0000313" key="6">
    <source>
        <dbReference type="Proteomes" id="UP000065641"/>
    </source>
</evidence>
<dbReference type="PANTHER" id="PTHR10545:SF29">
    <property type="entry name" value="GH14572P-RELATED"/>
    <property type="match status" value="1"/>
</dbReference>
<keyword evidence="6" id="KW-1185">Reference proteome</keyword>
<sequence length="161" mass="18082">MSEITIRPAVPDDAETIFYFIKELAIYEKAEHEVVTTPDEIRTSIFGAGSTVRALICNIGESVVGFAVYFFNYSTWQGKNGLYLEDLYVSHEYRGAGAGKALLKYLAREAVALECGRFEWSVLDWNTPAIEFYESIGAKPQAEWIRYRLDGDALTQFAAGE</sequence>
<dbReference type="OrthoDB" id="9805924at2"/>
<dbReference type="PROSITE" id="PS51186">
    <property type="entry name" value="GNAT"/>
    <property type="match status" value="1"/>
</dbReference>
<evidence type="ECO:0000313" key="5">
    <source>
        <dbReference type="EMBL" id="ALO47515.1"/>
    </source>
</evidence>
<dbReference type="InterPro" id="IPR051016">
    <property type="entry name" value="Diverse_Substrate_AcTransf"/>
</dbReference>
<dbReference type="Proteomes" id="UP000065641">
    <property type="component" value="Chromosome"/>
</dbReference>
<dbReference type="STRING" id="1249552.PS2015_2887"/>
<name>A0A0S2KGS2_9GAMM</name>
<evidence type="ECO:0000259" key="4">
    <source>
        <dbReference type="PROSITE" id="PS51186"/>
    </source>
</evidence>
<accession>A0A0S2KGS2</accession>
<feature type="domain" description="N-acetyltransferase" evidence="4">
    <location>
        <begin position="4"/>
        <end position="159"/>
    </location>
</feature>
<dbReference type="PANTHER" id="PTHR10545">
    <property type="entry name" value="DIAMINE N-ACETYLTRANSFERASE"/>
    <property type="match status" value="1"/>
</dbReference>
<dbReference type="PATRIC" id="fig|1249552.3.peg.2914"/>
<dbReference type="CDD" id="cd04301">
    <property type="entry name" value="NAT_SF"/>
    <property type="match status" value="1"/>
</dbReference>
<evidence type="ECO:0000256" key="1">
    <source>
        <dbReference type="ARBA" id="ARBA00008694"/>
    </source>
</evidence>
<dbReference type="RefSeq" id="WP_058022899.1">
    <property type="nucleotide sequence ID" value="NZ_CP013189.1"/>
</dbReference>
<dbReference type="Gene3D" id="3.40.630.30">
    <property type="match status" value="1"/>
</dbReference>
<dbReference type="KEGG" id="pspi:PS2015_2887"/>
<comment type="similarity">
    <text evidence="1">Belongs to the acetyltransferase family.</text>
</comment>
<evidence type="ECO:0000256" key="2">
    <source>
        <dbReference type="ARBA" id="ARBA00022679"/>
    </source>
</evidence>
<protein>
    <submittedName>
        <fullName evidence="5">GCN5 family acetyltransferase</fullName>
    </submittedName>
</protein>
<dbReference type="Pfam" id="PF00583">
    <property type="entry name" value="Acetyltransf_1"/>
    <property type="match status" value="1"/>
</dbReference>
<keyword evidence="2 5" id="KW-0808">Transferase</keyword>
<dbReference type="FunFam" id="3.40.630.30:FF:000064">
    <property type="entry name" value="GNAT family acetyltransferase"/>
    <property type="match status" value="1"/>
</dbReference>
<dbReference type="AlphaFoldDB" id="A0A0S2KGS2"/>
<reference evidence="5 6" key="1">
    <citation type="submission" date="2015-11" db="EMBL/GenBank/DDBJ databases">
        <authorList>
            <person name="Zhang Y."/>
            <person name="Guo Z."/>
        </authorList>
    </citation>
    <scope>NUCLEOTIDE SEQUENCE [LARGE SCALE GENOMIC DNA]</scope>
    <source>
        <strain evidence="5 6">KCTC 32221</strain>
    </source>
</reference>
<dbReference type="GO" id="GO:0008080">
    <property type="term" value="F:N-acetyltransferase activity"/>
    <property type="evidence" value="ECO:0007669"/>
    <property type="project" value="TreeGrafter"/>
</dbReference>
<proteinExistence type="inferred from homology"/>
<evidence type="ECO:0000256" key="3">
    <source>
        <dbReference type="ARBA" id="ARBA00023315"/>
    </source>
</evidence>
<keyword evidence="3" id="KW-0012">Acyltransferase</keyword>
<dbReference type="InterPro" id="IPR016181">
    <property type="entry name" value="Acyl_CoA_acyltransferase"/>
</dbReference>
<dbReference type="InterPro" id="IPR000182">
    <property type="entry name" value="GNAT_dom"/>
</dbReference>
<organism evidence="5 6">
    <name type="scientific">Pseudohongiella spirulinae</name>
    <dbReference type="NCBI Taxonomy" id="1249552"/>
    <lineage>
        <taxon>Bacteria</taxon>
        <taxon>Pseudomonadati</taxon>
        <taxon>Pseudomonadota</taxon>
        <taxon>Gammaproteobacteria</taxon>
        <taxon>Pseudomonadales</taxon>
        <taxon>Pseudohongiellaceae</taxon>
        <taxon>Pseudohongiella</taxon>
    </lineage>
</organism>
<dbReference type="SUPFAM" id="SSF55729">
    <property type="entry name" value="Acyl-CoA N-acyltransferases (Nat)"/>
    <property type="match status" value="1"/>
</dbReference>